<evidence type="ECO:0000256" key="1">
    <source>
        <dbReference type="SAM" id="SignalP"/>
    </source>
</evidence>
<comment type="caution">
    <text evidence="3">The sequence shown here is derived from an EMBL/GenBank/DDBJ whole genome shotgun (WGS) entry which is preliminary data.</text>
</comment>
<feature type="domain" description="Peptidase S1" evidence="2">
    <location>
        <begin position="48"/>
        <end position="137"/>
    </location>
</feature>
<name>A0ABU0SV84_9ACTN</name>
<sequence>MKRPIRLPLLVAVALLATGSVPVAVAHGRVRTPEPLGVTTTAPVSAENARVGVLVRGGAHYCTASVVHSEGRDLIVTAAHCLTGSGSGSGGIEFVPGYRDGRAPYGKWAVARTYVGDGWQGRQDEDSDVAFARVASRGGEEIEDVVGVTGWLPGEG</sequence>
<dbReference type="InterPro" id="IPR001254">
    <property type="entry name" value="Trypsin_dom"/>
</dbReference>
<proteinExistence type="predicted"/>
<dbReference type="EMBL" id="JAUSZI010000002">
    <property type="protein sequence ID" value="MDQ1027468.1"/>
    <property type="molecule type" value="Genomic_DNA"/>
</dbReference>
<organism evidence="3 4">
    <name type="scientific">Streptomyces umbrinus</name>
    <dbReference type="NCBI Taxonomy" id="67370"/>
    <lineage>
        <taxon>Bacteria</taxon>
        <taxon>Bacillati</taxon>
        <taxon>Actinomycetota</taxon>
        <taxon>Actinomycetes</taxon>
        <taxon>Kitasatosporales</taxon>
        <taxon>Streptomycetaceae</taxon>
        <taxon>Streptomyces</taxon>
        <taxon>Streptomyces phaeochromogenes group</taxon>
    </lineage>
</organism>
<dbReference type="InterPro" id="IPR043504">
    <property type="entry name" value="Peptidase_S1_PA_chymotrypsin"/>
</dbReference>
<protein>
    <submittedName>
        <fullName evidence="3">V8-like Glu-specific endopeptidase</fullName>
    </submittedName>
</protein>
<dbReference type="Pfam" id="PF00089">
    <property type="entry name" value="Trypsin"/>
    <property type="match status" value="1"/>
</dbReference>
<evidence type="ECO:0000259" key="2">
    <source>
        <dbReference type="Pfam" id="PF00089"/>
    </source>
</evidence>
<reference evidence="3 4" key="1">
    <citation type="submission" date="2023-07" db="EMBL/GenBank/DDBJ databases">
        <title>Comparative genomics of wheat-associated soil bacteria to identify genetic determinants of phenazine resistance.</title>
        <authorList>
            <person name="Mouncey N."/>
        </authorList>
    </citation>
    <scope>NUCLEOTIDE SEQUENCE [LARGE SCALE GENOMIC DNA]</scope>
    <source>
        <strain evidence="3 4">V2I4</strain>
    </source>
</reference>
<feature type="signal peptide" evidence="1">
    <location>
        <begin position="1"/>
        <end position="26"/>
    </location>
</feature>
<gene>
    <name evidence="3" type="ORF">QF035_005050</name>
</gene>
<keyword evidence="1" id="KW-0732">Signal</keyword>
<dbReference type="RefSeq" id="WP_307522825.1">
    <property type="nucleotide sequence ID" value="NZ_JAUSZI010000002.1"/>
</dbReference>
<keyword evidence="4" id="KW-1185">Reference proteome</keyword>
<evidence type="ECO:0000313" key="3">
    <source>
        <dbReference type="EMBL" id="MDQ1027468.1"/>
    </source>
</evidence>
<dbReference type="Gene3D" id="2.40.10.10">
    <property type="entry name" value="Trypsin-like serine proteases"/>
    <property type="match status" value="1"/>
</dbReference>
<feature type="chain" id="PRO_5045527960" evidence="1">
    <location>
        <begin position="27"/>
        <end position="156"/>
    </location>
</feature>
<dbReference type="Proteomes" id="UP001230328">
    <property type="component" value="Unassembled WGS sequence"/>
</dbReference>
<dbReference type="SUPFAM" id="SSF50494">
    <property type="entry name" value="Trypsin-like serine proteases"/>
    <property type="match status" value="1"/>
</dbReference>
<evidence type="ECO:0000313" key="4">
    <source>
        <dbReference type="Proteomes" id="UP001230328"/>
    </source>
</evidence>
<dbReference type="InterPro" id="IPR009003">
    <property type="entry name" value="Peptidase_S1_PA"/>
</dbReference>
<accession>A0ABU0SV84</accession>